<evidence type="ECO:0000313" key="2">
    <source>
        <dbReference type="EMBL" id="JAT40798.1"/>
    </source>
</evidence>
<feature type="compositionally biased region" description="Pro residues" evidence="1">
    <location>
        <begin position="44"/>
        <end position="58"/>
    </location>
</feature>
<organism evidence="2">
    <name type="scientific">Anthurium amnicola</name>
    <dbReference type="NCBI Taxonomy" id="1678845"/>
    <lineage>
        <taxon>Eukaryota</taxon>
        <taxon>Viridiplantae</taxon>
        <taxon>Streptophyta</taxon>
        <taxon>Embryophyta</taxon>
        <taxon>Tracheophyta</taxon>
        <taxon>Spermatophyta</taxon>
        <taxon>Magnoliopsida</taxon>
        <taxon>Liliopsida</taxon>
        <taxon>Araceae</taxon>
        <taxon>Pothoideae</taxon>
        <taxon>Potheae</taxon>
        <taxon>Anthurium</taxon>
    </lineage>
</organism>
<dbReference type="EMBL" id="GDJX01027138">
    <property type="protein sequence ID" value="JAT40798.1"/>
    <property type="molecule type" value="Transcribed_RNA"/>
</dbReference>
<feature type="compositionally biased region" description="Low complexity" evidence="1">
    <location>
        <begin position="194"/>
        <end position="203"/>
    </location>
</feature>
<feature type="compositionally biased region" description="Basic residues" evidence="1">
    <location>
        <begin position="8"/>
        <end position="24"/>
    </location>
</feature>
<dbReference type="AlphaFoldDB" id="A0A1D1XEG7"/>
<sequence>AQPPPQPHRPHRHRRPHQRQRPLRRPLPDAPPPNPHHLPRQPHRLPPPPLATPQPHPPRSLQQPAPGPHPRLHRPPGLAGIPHPELQFAVGDPAGRHRQHGLPQERLLGTQLPLRPHPGDGVGDGGAGPPRSELEPVQRHPAAFLGGDEGAQVPQPGEQQLPRGDPLQRLLHPAPRGVQGGRQRRPLLQPHPPLLQAQAWGRPVRPPRPAPLPAAQPDGLVGFVRLQRRRRRRRRQRQREQGRRGAPRAQQDRARCCDRALLLGVPHRLHRLPLQGLWLIESAHLYSTAKEEREAKGTEKEKQHHWTRPCRDCTSFQCDPFFLFWVYNVDYREEPLLLLLSDVGGWADATIVHHQVV</sequence>
<reference evidence="2" key="1">
    <citation type="submission" date="2015-07" db="EMBL/GenBank/DDBJ databases">
        <title>Transcriptome Assembly of Anthurium amnicola.</title>
        <authorList>
            <person name="Suzuki J."/>
        </authorList>
    </citation>
    <scope>NUCLEOTIDE SEQUENCE</scope>
</reference>
<gene>
    <name evidence="2" type="ORF">g.43410</name>
</gene>
<feature type="compositionally biased region" description="Basic residues" evidence="1">
    <location>
        <begin position="226"/>
        <end position="237"/>
    </location>
</feature>
<evidence type="ECO:0000256" key="1">
    <source>
        <dbReference type="SAM" id="MobiDB-lite"/>
    </source>
</evidence>
<feature type="compositionally biased region" description="Pro residues" evidence="1">
    <location>
        <begin position="204"/>
        <end position="214"/>
    </location>
</feature>
<protein>
    <submittedName>
        <fullName evidence="2">Uncharacterized protein</fullName>
    </submittedName>
</protein>
<name>A0A1D1XEG7_9ARAE</name>
<feature type="non-terminal residue" evidence="2">
    <location>
        <position position="1"/>
    </location>
</feature>
<accession>A0A1D1XEG7</accession>
<proteinExistence type="predicted"/>
<feature type="region of interest" description="Disordered" evidence="1">
    <location>
        <begin position="1"/>
        <end position="252"/>
    </location>
</feature>